<evidence type="ECO:0000313" key="4">
    <source>
        <dbReference type="EMBL" id="CAH1001979.1"/>
    </source>
</evidence>
<evidence type="ECO:0000256" key="3">
    <source>
        <dbReference type="ARBA" id="ARBA00024247"/>
    </source>
</evidence>
<proteinExistence type="inferred from homology"/>
<dbReference type="CDD" id="cd00754">
    <property type="entry name" value="Ubl_MoaD"/>
    <property type="match status" value="1"/>
</dbReference>
<protein>
    <recommendedName>
        <fullName evidence="3">Molybdopterin synthase sulfur carrier subunit</fullName>
    </recommendedName>
</protein>
<sequence>MKIACFGVAREIAGGPSLRLPDIEGSTVAELRQKLITAYPAFGGLVSFAIARNEAYALDGDRIEAGDELVIIPPVSGG</sequence>
<evidence type="ECO:0000256" key="1">
    <source>
        <dbReference type="ARBA" id="ARBA00022741"/>
    </source>
</evidence>
<accession>A0ABN8FCJ0</accession>
<reference evidence="4" key="1">
    <citation type="submission" date="2021-12" db="EMBL/GenBank/DDBJ databases">
        <authorList>
            <person name="Rodrigo-Torres L."/>
            <person name="Arahal R. D."/>
            <person name="Lucena T."/>
        </authorList>
    </citation>
    <scope>NUCLEOTIDE SEQUENCE</scope>
    <source>
        <strain evidence="4">CECT 8419</strain>
    </source>
</reference>
<dbReference type="PANTHER" id="PTHR33359">
    <property type="entry name" value="MOLYBDOPTERIN SYNTHASE SULFUR CARRIER SUBUNIT"/>
    <property type="match status" value="1"/>
</dbReference>
<dbReference type="RefSeq" id="WP_238751839.1">
    <property type="nucleotide sequence ID" value="NZ_CAKLPZ010000004.1"/>
</dbReference>
<comment type="similarity">
    <text evidence="2">Belongs to the MoaD family.</text>
</comment>
<dbReference type="InterPro" id="IPR016155">
    <property type="entry name" value="Mopterin_synth/thiamin_S_b"/>
</dbReference>
<dbReference type="InterPro" id="IPR003749">
    <property type="entry name" value="ThiS/MoaD-like"/>
</dbReference>
<evidence type="ECO:0000313" key="5">
    <source>
        <dbReference type="Proteomes" id="UP000837803"/>
    </source>
</evidence>
<organism evidence="4 5">
    <name type="scientific">Neolewinella maritima</name>
    <dbReference type="NCBI Taxonomy" id="1383882"/>
    <lineage>
        <taxon>Bacteria</taxon>
        <taxon>Pseudomonadati</taxon>
        <taxon>Bacteroidota</taxon>
        <taxon>Saprospiria</taxon>
        <taxon>Saprospirales</taxon>
        <taxon>Lewinellaceae</taxon>
        <taxon>Neolewinella</taxon>
    </lineage>
</organism>
<name>A0ABN8FCJ0_9BACT</name>
<dbReference type="InterPro" id="IPR044672">
    <property type="entry name" value="MOCS2A"/>
</dbReference>
<dbReference type="Gene3D" id="3.10.20.30">
    <property type="match status" value="1"/>
</dbReference>
<dbReference type="InterPro" id="IPR012675">
    <property type="entry name" value="Beta-grasp_dom_sf"/>
</dbReference>
<dbReference type="EMBL" id="CAKLPZ010000004">
    <property type="protein sequence ID" value="CAH1001979.1"/>
    <property type="molecule type" value="Genomic_DNA"/>
</dbReference>
<dbReference type="SUPFAM" id="SSF54285">
    <property type="entry name" value="MoaD/ThiS"/>
    <property type="match status" value="1"/>
</dbReference>
<keyword evidence="5" id="KW-1185">Reference proteome</keyword>
<dbReference type="PANTHER" id="PTHR33359:SF1">
    <property type="entry name" value="MOLYBDOPTERIN SYNTHASE SULFUR CARRIER SUBUNIT"/>
    <property type="match status" value="1"/>
</dbReference>
<evidence type="ECO:0000256" key="2">
    <source>
        <dbReference type="ARBA" id="ARBA00024200"/>
    </source>
</evidence>
<keyword evidence="1" id="KW-0547">Nucleotide-binding</keyword>
<dbReference type="Proteomes" id="UP000837803">
    <property type="component" value="Unassembled WGS sequence"/>
</dbReference>
<gene>
    <name evidence="4" type="ORF">LEM8419_02894</name>
</gene>
<dbReference type="Pfam" id="PF02597">
    <property type="entry name" value="ThiS"/>
    <property type="match status" value="1"/>
</dbReference>
<comment type="caution">
    <text evidence="4">The sequence shown here is derived from an EMBL/GenBank/DDBJ whole genome shotgun (WGS) entry which is preliminary data.</text>
</comment>